<comment type="catalytic activity">
    <reaction evidence="1 20">
        <text>a 1,2-diacyl-sn-glycero-3-phosphocholine + H2O = a 2-acyl-sn-glycero-3-phosphocholine + a fatty acid + H(+)</text>
        <dbReference type="Rhea" id="RHEA:18689"/>
        <dbReference type="ChEBI" id="CHEBI:15377"/>
        <dbReference type="ChEBI" id="CHEBI:15378"/>
        <dbReference type="ChEBI" id="CHEBI:28868"/>
        <dbReference type="ChEBI" id="CHEBI:57643"/>
        <dbReference type="ChEBI" id="CHEBI:57875"/>
        <dbReference type="EC" id="3.1.1.32"/>
    </reaction>
</comment>
<reference evidence="21 22" key="1">
    <citation type="submission" date="2014-02" db="EMBL/GenBank/DDBJ databases">
        <title>Draft genome of Erwinia mallotivora strain BT-MARDI, a papaya dieback pathogen.</title>
        <authorList>
            <person name="Redzuan R."/>
            <person name="Abu Bakar N."/>
            <person name="Badrun R."/>
            <person name="Mohd Raih M.F."/>
            <person name="Rozano L."/>
            <person name="Mat Amin N."/>
        </authorList>
    </citation>
    <scope>NUCLEOTIDE SEQUENCE [LARGE SCALE GENOMIC DNA]</scope>
    <source>
        <strain evidence="21 22">BT-MARDI</strain>
    </source>
</reference>
<evidence type="ECO:0000256" key="16">
    <source>
        <dbReference type="ARBA" id="ARBA00023136"/>
    </source>
</evidence>
<dbReference type="GO" id="GO:0008970">
    <property type="term" value="F:phospholipase A1 activity"/>
    <property type="evidence" value="ECO:0007669"/>
    <property type="project" value="UniProtKB-EC"/>
</dbReference>
<evidence type="ECO:0000256" key="9">
    <source>
        <dbReference type="ARBA" id="ARBA00022692"/>
    </source>
</evidence>
<organism evidence="21 22">
    <name type="scientific">Erwinia mallotivora</name>
    <dbReference type="NCBI Taxonomy" id="69222"/>
    <lineage>
        <taxon>Bacteria</taxon>
        <taxon>Pseudomonadati</taxon>
        <taxon>Pseudomonadota</taxon>
        <taxon>Gammaproteobacteria</taxon>
        <taxon>Enterobacterales</taxon>
        <taxon>Erwiniaceae</taxon>
        <taxon>Erwinia</taxon>
    </lineage>
</organism>
<dbReference type="OrthoDB" id="188433at2"/>
<evidence type="ECO:0000256" key="12">
    <source>
        <dbReference type="ARBA" id="ARBA00022801"/>
    </source>
</evidence>
<dbReference type="NCBIfam" id="NF008031">
    <property type="entry name" value="PRK10763.1"/>
    <property type="match status" value="1"/>
</dbReference>
<name>A0A014M9J5_9GAMM</name>
<dbReference type="InterPro" id="IPR036541">
    <property type="entry name" value="PLipase_A1_sf"/>
</dbReference>
<dbReference type="GO" id="GO:0005509">
    <property type="term" value="F:calcium ion binding"/>
    <property type="evidence" value="ECO:0007669"/>
    <property type="project" value="TreeGrafter"/>
</dbReference>
<keyword evidence="9" id="KW-0812">Transmembrane</keyword>
<dbReference type="Pfam" id="PF02253">
    <property type="entry name" value="PLA1"/>
    <property type="match status" value="1"/>
</dbReference>
<dbReference type="EMBL" id="JFHN01000054">
    <property type="protein sequence ID" value="EXU74714.1"/>
    <property type="molecule type" value="Genomic_DNA"/>
</dbReference>
<evidence type="ECO:0000256" key="11">
    <source>
        <dbReference type="ARBA" id="ARBA00022729"/>
    </source>
</evidence>
<feature type="active site" description="Nucleophile" evidence="18">
    <location>
        <position position="164"/>
    </location>
</feature>
<dbReference type="GO" id="GO:0016042">
    <property type="term" value="P:lipid catabolic process"/>
    <property type="evidence" value="ECO:0007669"/>
    <property type="project" value="UniProtKB-KW"/>
</dbReference>
<evidence type="ECO:0000256" key="3">
    <source>
        <dbReference type="ARBA" id="ARBA00010525"/>
    </source>
</evidence>
<keyword evidence="14 20" id="KW-0442">Lipid degradation</keyword>
<dbReference type="EC" id="3.1.1.4" evidence="6 20"/>
<dbReference type="PANTHER" id="PTHR40457">
    <property type="entry name" value="PHOSPHOLIPASE A1"/>
    <property type="match status" value="1"/>
</dbReference>
<evidence type="ECO:0000256" key="18">
    <source>
        <dbReference type="PIRSR" id="PIRSR603187-1"/>
    </source>
</evidence>
<feature type="binding site" description="in dimeric form" evidence="19">
    <location>
        <position position="172"/>
    </location>
    <ligand>
        <name>Ca(2+)</name>
        <dbReference type="ChEBI" id="CHEBI:29108"/>
        <label>2</label>
    </ligand>
</feature>
<evidence type="ECO:0000313" key="22">
    <source>
        <dbReference type="Proteomes" id="UP000019918"/>
    </source>
</evidence>
<dbReference type="PRINTS" id="PR01486">
    <property type="entry name" value="PHPHLIPASEA1"/>
</dbReference>
<evidence type="ECO:0000256" key="14">
    <source>
        <dbReference type="ARBA" id="ARBA00022963"/>
    </source>
</evidence>
<dbReference type="PANTHER" id="PTHR40457:SF1">
    <property type="entry name" value="PHOSPHOLIPASE A1"/>
    <property type="match status" value="1"/>
</dbReference>
<evidence type="ECO:0000256" key="7">
    <source>
        <dbReference type="ARBA" id="ARBA00021726"/>
    </source>
</evidence>
<comment type="cofactor">
    <cofactor evidence="20">
        <name>Ca(2+)</name>
        <dbReference type="ChEBI" id="CHEBI:29108"/>
    </cofactor>
    <text evidence="20">Binds 1 Ca(2+) ion per monomer. In the dimeric form the Ca(2+) is bound by different amino acids with binding of each Ca(2+) shared with ligands coming from each monomer. The Ca(2+) ion may have a role in catalysis.</text>
</comment>
<keyword evidence="12 20" id="KW-0378">Hydrolase</keyword>
<dbReference type="GO" id="GO:0009279">
    <property type="term" value="C:cell outer membrane"/>
    <property type="evidence" value="ECO:0007669"/>
    <property type="project" value="UniProtKB-SubCell"/>
</dbReference>
<evidence type="ECO:0000256" key="4">
    <source>
        <dbReference type="ARBA" id="ARBA00011702"/>
    </source>
</evidence>
<keyword evidence="10 19" id="KW-0479">Metal-binding</keyword>
<sequence length="292" mass="33475">MSMLKGLLVAALLLPTLVLAQEATVTQVHDQPAVRGSIIANLLEKHDNPFVLYPYESNYILYTDTSNINKEAIQSYNWADKAKHDEVKFKLSLAFPLWRGILGDNSVLAASYTQDSWWQLSNRGGSSPFRETDYQPQIFLGWATDYSFAGWTLRDVEMGLNHQSNGRSEPTSRSWNRVYARFMAQNGNWLVEAKPWYRLPESENNDDNPDITKYMGYYRLTVGYQMGESIFSLQGNYNWNSGYGGGQLGWSYPMSEHVRFYTQLFSGYGESLIDYNHRQTRIGVGVMLNDLF</sequence>
<dbReference type="AlphaFoldDB" id="A0A014M9J5"/>
<dbReference type="EC" id="3.1.1.32" evidence="5 20"/>
<evidence type="ECO:0000256" key="6">
    <source>
        <dbReference type="ARBA" id="ARBA00013278"/>
    </source>
</evidence>
<evidence type="ECO:0000256" key="1">
    <source>
        <dbReference type="ARBA" id="ARBA00000111"/>
    </source>
</evidence>
<feature type="binding site" description="in dimeric form" evidence="19">
    <location>
        <position position="207"/>
    </location>
    <ligand>
        <name>Ca(2+)</name>
        <dbReference type="ChEBI" id="CHEBI:29108"/>
        <label>1</label>
    </ligand>
</feature>
<dbReference type="Proteomes" id="UP000019918">
    <property type="component" value="Unassembled WGS sequence"/>
</dbReference>
<evidence type="ECO:0000256" key="8">
    <source>
        <dbReference type="ARBA" id="ARBA00022452"/>
    </source>
</evidence>
<dbReference type="RefSeq" id="WP_034938864.1">
    <property type="nucleotide sequence ID" value="NZ_JFHN01000054.1"/>
</dbReference>
<dbReference type="InterPro" id="IPR003187">
    <property type="entry name" value="PLipase_A1"/>
</dbReference>
<comment type="similarity">
    <text evidence="3 20">Belongs to the phospholipase A1 family.</text>
</comment>
<accession>A0A014M9J5</accession>
<keyword evidence="17 20" id="KW-0998">Cell outer membrane</keyword>
<keyword evidence="15 20" id="KW-0443">Lipid metabolism</keyword>
<keyword evidence="13 19" id="KW-0106">Calcium</keyword>
<gene>
    <name evidence="21" type="ORF">BG55_15370</name>
</gene>
<comment type="function">
    <text evidence="20">Hydrolysis of phosphatidylcholine with phospholipase A2 (EC 3.1.1.4) and phospholipase A1 (EC 3.1.1.32) activities.</text>
</comment>
<dbReference type="Gene3D" id="2.40.230.10">
    <property type="entry name" value="Phospholipase A1"/>
    <property type="match status" value="1"/>
</dbReference>
<comment type="caution">
    <text evidence="21">The sequence shown here is derived from an EMBL/GenBank/DDBJ whole genome shotgun (WGS) entry which is preliminary data.</text>
</comment>
<feature type="chain" id="PRO_5019614265" description="Phospholipase A1" evidence="20">
    <location>
        <begin position="21"/>
        <end position="292"/>
    </location>
</feature>
<dbReference type="CDD" id="cd00541">
    <property type="entry name" value="OMPLA"/>
    <property type="match status" value="1"/>
</dbReference>
<evidence type="ECO:0000256" key="19">
    <source>
        <dbReference type="PIRSR" id="PIRSR603187-2"/>
    </source>
</evidence>
<dbReference type="GO" id="GO:0004623">
    <property type="term" value="F:phospholipase A2 activity"/>
    <property type="evidence" value="ECO:0007669"/>
    <property type="project" value="UniProtKB-EC"/>
</dbReference>
<evidence type="ECO:0000256" key="20">
    <source>
        <dbReference type="RuleBase" id="RU366027"/>
    </source>
</evidence>
<keyword evidence="8" id="KW-1134">Transmembrane beta strand</keyword>
<protein>
    <recommendedName>
        <fullName evidence="7 20">Phospholipase A1</fullName>
        <ecNumber evidence="5 20">3.1.1.32</ecNumber>
        <ecNumber evidence="6 20">3.1.1.4</ecNumber>
    </recommendedName>
    <alternativeName>
        <fullName evidence="20">Phosphatidylcholine 1-acylhydrolase</fullName>
    </alternativeName>
</protein>
<keyword evidence="11 20" id="KW-0732">Signal</keyword>
<comment type="subunit">
    <text evidence="4 20">Homodimer; dimerization is reversible, and the dimeric form is the active one.</text>
</comment>
<evidence type="ECO:0000256" key="10">
    <source>
        <dbReference type="ARBA" id="ARBA00022723"/>
    </source>
</evidence>
<comment type="subcellular location">
    <subcellularLocation>
        <location evidence="20">Cell outer membrane</location>
        <topology evidence="20">Multi-pass membrane protein</topology>
    </subcellularLocation>
    <text evidence="20">One of the very few enzymes located there.</text>
</comment>
<keyword evidence="16" id="KW-0472">Membrane</keyword>
<feature type="binding site" description="in dimeric form" evidence="19">
    <location>
        <position position="167"/>
    </location>
    <ligand>
        <name>Ca(2+)</name>
        <dbReference type="ChEBI" id="CHEBI:29108"/>
        <label>2</label>
    </ligand>
</feature>
<feature type="binding site" description="in dimeric form" evidence="19">
    <location>
        <position position="126"/>
    </location>
    <ligand>
        <name>Ca(2+)</name>
        <dbReference type="ChEBI" id="CHEBI:29108"/>
        <label>1</label>
    </ligand>
</feature>
<feature type="active site" description="Proton acceptor" evidence="18">
    <location>
        <position position="162"/>
    </location>
</feature>
<feature type="signal peptide" evidence="20">
    <location>
        <begin position="1"/>
        <end position="20"/>
    </location>
</feature>
<dbReference type="PATRIC" id="fig|69222.5.peg.3145"/>
<evidence type="ECO:0000256" key="15">
    <source>
        <dbReference type="ARBA" id="ARBA00023098"/>
    </source>
</evidence>
<dbReference type="STRING" id="69222.BG55_15370"/>
<dbReference type="SUPFAM" id="SSF56931">
    <property type="entry name" value="Outer membrane phospholipase A (OMPLA)"/>
    <property type="match status" value="1"/>
</dbReference>
<evidence type="ECO:0000256" key="17">
    <source>
        <dbReference type="ARBA" id="ARBA00023237"/>
    </source>
</evidence>
<evidence type="ECO:0000313" key="21">
    <source>
        <dbReference type="EMBL" id="EXU74714.1"/>
    </source>
</evidence>
<evidence type="ECO:0000256" key="5">
    <source>
        <dbReference type="ARBA" id="ARBA00013179"/>
    </source>
</evidence>
<comment type="catalytic activity">
    <reaction evidence="2 20">
        <text>a 1,2-diacyl-sn-glycero-3-phosphocholine + H2O = a 1-acyl-sn-glycero-3-phosphocholine + a fatty acid + H(+)</text>
        <dbReference type="Rhea" id="RHEA:15801"/>
        <dbReference type="ChEBI" id="CHEBI:15377"/>
        <dbReference type="ChEBI" id="CHEBI:15378"/>
        <dbReference type="ChEBI" id="CHEBI:28868"/>
        <dbReference type="ChEBI" id="CHEBI:57643"/>
        <dbReference type="ChEBI" id="CHEBI:58168"/>
        <dbReference type="EC" id="3.1.1.4"/>
    </reaction>
</comment>
<keyword evidence="22" id="KW-1185">Reference proteome</keyword>
<proteinExistence type="inferred from homology"/>
<evidence type="ECO:0000256" key="2">
    <source>
        <dbReference type="ARBA" id="ARBA00001604"/>
    </source>
</evidence>
<evidence type="ECO:0000256" key="13">
    <source>
        <dbReference type="ARBA" id="ARBA00022837"/>
    </source>
</evidence>